<dbReference type="EMBL" id="BAAADU010000002">
    <property type="protein sequence ID" value="GAA0651057.1"/>
    <property type="molecule type" value="Genomic_DNA"/>
</dbReference>
<dbReference type="GeneID" id="68574085"/>
<name>A0AAV3SZM7_9EURY</name>
<dbReference type="InterPro" id="IPR047792">
    <property type="entry name" value="Hvo_1808-like"/>
</dbReference>
<feature type="compositionally biased region" description="Low complexity" evidence="1">
    <location>
        <begin position="22"/>
        <end position="51"/>
    </location>
</feature>
<evidence type="ECO:0000313" key="2">
    <source>
        <dbReference type="EMBL" id="GAA0651057.1"/>
    </source>
</evidence>
<organism evidence="2 3">
    <name type="scientific">Salarchaeum japonicum</name>
    <dbReference type="NCBI Taxonomy" id="555573"/>
    <lineage>
        <taxon>Archaea</taxon>
        <taxon>Methanobacteriati</taxon>
        <taxon>Methanobacteriota</taxon>
        <taxon>Stenosarchaea group</taxon>
        <taxon>Halobacteria</taxon>
        <taxon>Halobacteriales</taxon>
        <taxon>Halobacteriaceae</taxon>
    </lineage>
</organism>
<dbReference type="Proteomes" id="UP001500194">
    <property type="component" value="Unassembled WGS sequence"/>
</dbReference>
<dbReference type="PROSITE" id="PS51257">
    <property type="entry name" value="PROKAR_LIPOPROTEIN"/>
    <property type="match status" value="1"/>
</dbReference>
<protein>
    <submittedName>
        <fullName evidence="2">Hvo_1808 family surface protein</fullName>
    </submittedName>
</protein>
<gene>
    <name evidence="2" type="ORF">GCM10009019_12460</name>
</gene>
<dbReference type="AlphaFoldDB" id="A0AAV3SZM7"/>
<comment type="caution">
    <text evidence="2">The sequence shown here is derived from an EMBL/GenBank/DDBJ whole genome shotgun (WGS) entry which is preliminary data.</text>
</comment>
<feature type="region of interest" description="Disordered" evidence="1">
    <location>
        <begin position="22"/>
        <end position="61"/>
    </location>
</feature>
<evidence type="ECO:0000313" key="3">
    <source>
        <dbReference type="Proteomes" id="UP001500194"/>
    </source>
</evidence>
<sequence length="493" mass="54007">MDRRILAVALVAMVALAGCQSPFSSETTTPAPTSTDATTTHATSTDGTNTDEYADPETDRLGWEGGLWYDEPIQVDRSDGLNDSELAAVVNRSMARVEQVRQLEFETTVPVSIITRAEFRNQTQSGGEPSRNASLHQNVKWEAVFMTGENESAIAAQRSNTAGSVGGYYSPSEDRIVIVSDSENPQMNEVTLSQELFHALQDQRFNITRYDQSTTESHNAIDGIIEGDGNYVDYLYEQRCTEDWDCLMPESSGGGGSSSDLHVGMYAITFQPYSDGPPFVQQIRENGGWEAVNAVYENPPASTEQTIHPATYGEDAPTEVSVADTSTAEWSVPDLGPNSVDYAEFGEGGMYVALWYQSYVASNEAGAVRNVAIPYQDFFSASGELDAYNYDHEMTAGWDGDKLVPYVRDDSTETNETGYVWKSVWDSPQDAQEFVEGYRAVLDHLGATEVSTDTYRIPDGKYADAFSVEVSGDTVTIVNAPTVEELDDVHETA</sequence>
<keyword evidence="3" id="KW-1185">Reference proteome</keyword>
<accession>A0AAV3SZM7</accession>
<dbReference type="NCBIfam" id="NF038145">
    <property type="entry name" value="Hvo_1808_fam"/>
    <property type="match status" value="1"/>
</dbReference>
<evidence type="ECO:0000256" key="1">
    <source>
        <dbReference type="SAM" id="MobiDB-lite"/>
    </source>
</evidence>
<dbReference type="RefSeq" id="WP_227261059.1">
    <property type="nucleotide sequence ID" value="NZ_BAAADU010000002.1"/>
</dbReference>
<proteinExistence type="predicted"/>
<reference evidence="2 3" key="1">
    <citation type="journal article" date="2019" name="Int. J. Syst. Evol. Microbiol.">
        <title>The Global Catalogue of Microorganisms (GCM) 10K type strain sequencing project: providing services to taxonomists for standard genome sequencing and annotation.</title>
        <authorList>
            <consortium name="The Broad Institute Genomics Platform"/>
            <consortium name="The Broad Institute Genome Sequencing Center for Infectious Disease"/>
            <person name="Wu L."/>
            <person name="Ma J."/>
        </authorList>
    </citation>
    <scope>NUCLEOTIDE SEQUENCE [LARGE SCALE GENOMIC DNA]</scope>
    <source>
        <strain evidence="2 3">JCM 16327</strain>
    </source>
</reference>